<dbReference type="GeneID" id="36399147"/>
<dbReference type="Proteomes" id="UP000054928">
    <property type="component" value="Unassembled WGS sequence"/>
</dbReference>
<evidence type="ECO:0000313" key="1">
    <source>
        <dbReference type="EMBL" id="CEG36837.1"/>
    </source>
</evidence>
<dbReference type="RefSeq" id="XP_024573206.1">
    <property type="nucleotide sequence ID" value="XM_024722095.1"/>
</dbReference>
<dbReference type="EMBL" id="CCYD01000252">
    <property type="protein sequence ID" value="CEG36837.1"/>
    <property type="molecule type" value="Genomic_DNA"/>
</dbReference>
<proteinExistence type="predicted"/>
<name>A0A0P1A8V7_PLAHL</name>
<sequence>MAYKITRLILRDPIVVLKVQAQNPLKMWEEISKFIEPAQLVVLMPSLPMLL</sequence>
<dbReference type="AlphaFoldDB" id="A0A0P1A8V7"/>
<accession>A0A0P1A8V7</accession>
<keyword evidence="2" id="KW-1185">Reference proteome</keyword>
<evidence type="ECO:0000313" key="2">
    <source>
        <dbReference type="Proteomes" id="UP000054928"/>
    </source>
</evidence>
<reference evidence="2" key="1">
    <citation type="submission" date="2014-09" db="EMBL/GenBank/DDBJ databases">
        <authorList>
            <person name="Sharma Rahul"/>
            <person name="Thines Marco"/>
        </authorList>
    </citation>
    <scope>NUCLEOTIDE SEQUENCE [LARGE SCALE GENOMIC DNA]</scope>
</reference>
<organism evidence="1 2">
    <name type="scientific">Plasmopara halstedii</name>
    <name type="common">Downy mildew of sunflower</name>
    <dbReference type="NCBI Taxonomy" id="4781"/>
    <lineage>
        <taxon>Eukaryota</taxon>
        <taxon>Sar</taxon>
        <taxon>Stramenopiles</taxon>
        <taxon>Oomycota</taxon>
        <taxon>Peronosporomycetes</taxon>
        <taxon>Peronosporales</taxon>
        <taxon>Peronosporaceae</taxon>
        <taxon>Plasmopara</taxon>
    </lineage>
</organism>
<protein>
    <submittedName>
        <fullName evidence="1">Uncharacterized protein</fullName>
    </submittedName>
</protein>